<keyword evidence="1" id="KW-0732">Signal</keyword>
<gene>
    <name evidence="2" type="ORF">EEB11_02255</name>
</gene>
<dbReference type="PROSITE" id="PS51257">
    <property type="entry name" value="PROKAR_LIPOPROTEIN"/>
    <property type="match status" value="1"/>
</dbReference>
<proteinExistence type="predicted"/>
<dbReference type="EMBL" id="RPEM01000001">
    <property type="protein sequence ID" value="TGD45388.1"/>
    <property type="molecule type" value="Genomic_DNA"/>
</dbReference>
<dbReference type="Pfam" id="PF20569">
    <property type="entry name" value="DUF6778"/>
    <property type="match status" value="1"/>
</dbReference>
<evidence type="ECO:0000313" key="2">
    <source>
        <dbReference type="EMBL" id="TGD45388.1"/>
    </source>
</evidence>
<feature type="signal peptide" evidence="1">
    <location>
        <begin position="1"/>
        <end position="19"/>
    </location>
</feature>
<feature type="chain" id="PRO_5045424729" description="ABC-type transport auxiliary lipoprotein component domain-containing protein" evidence="1">
    <location>
        <begin position="20"/>
        <end position="225"/>
    </location>
</feature>
<accession>A0ABY2KT31</accession>
<comment type="caution">
    <text evidence="2">The sequence shown here is derived from an EMBL/GenBank/DDBJ whole genome shotgun (WGS) entry which is preliminary data.</text>
</comment>
<protein>
    <recommendedName>
        <fullName evidence="4">ABC-type transport auxiliary lipoprotein component domain-containing protein</fullName>
    </recommendedName>
</protein>
<evidence type="ECO:0008006" key="4">
    <source>
        <dbReference type="Google" id="ProtNLM"/>
    </source>
</evidence>
<sequence length="225" mass="24195">MKTLLLPMLAVVTGLSACAGGGPDVMRSDRSQMTLATQGPDTGLRDVRPVLMAQYDVTETRIAVPGSLNVSEANMFYPVADIVWRGEPMGNRHAQVAAIFREAMDRGTGTMTSGRRVVVDVEVTRFHSVTEKTRYTVGGTHSMRFTLTVRDAQTGAVIDGPRVVAADARAAGGKQAVAEELAGRTQRVVVVERLADAIRSELSARVTDPMLLSRAQTQLSVVTLR</sequence>
<evidence type="ECO:0000256" key="1">
    <source>
        <dbReference type="SAM" id="SignalP"/>
    </source>
</evidence>
<dbReference type="Proteomes" id="UP000297741">
    <property type="component" value="Unassembled WGS sequence"/>
</dbReference>
<keyword evidence="3" id="KW-1185">Reference proteome</keyword>
<dbReference type="RefSeq" id="WP_135428769.1">
    <property type="nucleotide sequence ID" value="NZ_RPEM01000001.1"/>
</dbReference>
<reference evidence="2 3" key="1">
    <citation type="submission" date="2018-11" db="EMBL/GenBank/DDBJ databases">
        <title>Tabrizicola sp. isolated from sediment of alpine lake.</title>
        <authorList>
            <person name="Liu Z."/>
        </authorList>
    </citation>
    <scope>NUCLEOTIDE SEQUENCE [LARGE SCALE GENOMIC DNA]</scope>
    <source>
        <strain evidence="2 3">DRYC-M-16</strain>
    </source>
</reference>
<organism evidence="2 3">
    <name type="scientific">Pseudotabrizicola sediminis</name>
    <dbReference type="NCBI Taxonomy" id="2486418"/>
    <lineage>
        <taxon>Bacteria</taxon>
        <taxon>Pseudomonadati</taxon>
        <taxon>Pseudomonadota</taxon>
        <taxon>Alphaproteobacteria</taxon>
        <taxon>Rhodobacterales</taxon>
        <taxon>Paracoccaceae</taxon>
        <taxon>Pseudotabrizicola</taxon>
    </lineage>
</organism>
<evidence type="ECO:0000313" key="3">
    <source>
        <dbReference type="Proteomes" id="UP000297741"/>
    </source>
</evidence>
<name>A0ABY2KT31_9RHOB</name>
<dbReference type="InterPro" id="IPR046705">
    <property type="entry name" value="DUF6778"/>
</dbReference>